<dbReference type="RefSeq" id="WP_221446353.1">
    <property type="nucleotide sequence ID" value="NZ_JACHJT010000002.1"/>
</dbReference>
<dbReference type="AlphaFoldDB" id="A0A7W7RMV6"/>
<accession>A0A7W7RMV6</accession>
<dbReference type="PANTHER" id="PTHR43433">
    <property type="entry name" value="HYDROLASE, ALPHA/BETA FOLD FAMILY PROTEIN"/>
    <property type="match status" value="1"/>
</dbReference>
<proteinExistence type="predicted"/>
<evidence type="ECO:0000313" key="3">
    <source>
        <dbReference type="EMBL" id="MBB4934862.1"/>
    </source>
</evidence>
<dbReference type="EMBL" id="JACHJT010000002">
    <property type="protein sequence ID" value="MBB4934862.1"/>
    <property type="molecule type" value="Genomic_DNA"/>
</dbReference>
<name>A0A7W7RMV6_9ACTN</name>
<feature type="region of interest" description="Disordered" evidence="1">
    <location>
        <begin position="205"/>
        <end position="226"/>
    </location>
</feature>
<dbReference type="InterPro" id="IPR029058">
    <property type="entry name" value="AB_hydrolase_fold"/>
</dbReference>
<feature type="domain" description="AB hydrolase-1" evidence="2">
    <location>
        <begin position="28"/>
        <end position="273"/>
    </location>
</feature>
<dbReference type="SUPFAM" id="SSF53474">
    <property type="entry name" value="alpha/beta-Hydrolases"/>
    <property type="match status" value="1"/>
</dbReference>
<reference evidence="3 4" key="1">
    <citation type="submission" date="2020-08" db="EMBL/GenBank/DDBJ databases">
        <title>Sequencing the genomes of 1000 actinobacteria strains.</title>
        <authorList>
            <person name="Klenk H.-P."/>
        </authorList>
    </citation>
    <scope>NUCLEOTIDE SEQUENCE [LARGE SCALE GENOMIC DNA]</scope>
    <source>
        <strain evidence="3 4">DSM 102030</strain>
    </source>
</reference>
<dbReference type="GO" id="GO:0004806">
    <property type="term" value="F:triacylglycerol lipase activity"/>
    <property type="evidence" value="ECO:0007669"/>
    <property type="project" value="TreeGrafter"/>
</dbReference>
<sequence length="294" mass="31716">MIILMEHVVHATPNARLWVRTTGDPDAPALLLVMGANAPGVTWPEELVNRLAKEHYVISYDHRDTGRSTHAFDTEPYAIRDLAGDAVVVLDALNVDRAHVVGMSMGGVLVQILCLDYPERLRTATMLNTTALGSGLASGNEALEQPGLPGPAPELLALWEHMAEPRERADEIAWRVEHWRLLNGSVLPFDAAAFRRLEERVVEHSGTHRNPGAHARAAQDGLERGAELASVSTPALVVEGPEDPINPPPHSAHLARSIPGARLATIPGMGHALNPLIVPLLVEEILSHTTGTTL</sequence>
<gene>
    <name evidence="3" type="ORF">F4561_005756</name>
</gene>
<dbReference type="PANTHER" id="PTHR43433:SF5">
    <property type="entry name" value="AB HYDROLASE-1 DOMAIN-CONTAINING PROTEIN"/>
    <property type="match status" value="1"/>
</dbReference>
<evidence type="ECO:0000256" key="1">
    <source>
        <dbReference type="SAM" id="MobiDB-lite"/>
    </source>
</evidence>
<dbReference type="Gene3D" id="3.40.50.1820">
    <property type="entry name" value="alpha/beta hydrolase"/>
    <property type="match status" value="1"/>
</dbReference>
<organism evidence="3 4">
    <name type="scientific">Lipingzhangella halophila</name>
    <dbReference type="NCBI Taxonomy" id="1783352"/>
    <lineage>
        <taxon>Bacteria</taxon>
        <taxon>Bacillati</taxon>
        <taxon>Actinomycetota</taxon>
        <taxon>Actinomycetes</taxon>
        <taxon>Streptosporangiales</taxon>
        <taxon>Nocardiopsidaceae</taxon>
        <taxon>Lipingzhangella</taxon>
    </lineage>
</organism>
<dbReference type="InterPro" id="IPR050471">
    <property type="entry name" value="AB_hydrolase"/>
</dbReference>
<dbReference type="Proteomes" id="UP000523007">
    <property type="component" value="Unassembled WGS sequence"/>
</dbReference>
<dbReference type="InterPro" id="IPR000073">
    <property type="entry name" value="AB_hydrolase_1"/>
</dbReference>
<keyword evidence="4" id="KW-1185">Reference proteome</keyword>
<comment type="caution">
    <text evidence="3">The sequence shown here is derived from an EMBL/GenBank/DDBJ whole genome shotgun (WGS) entry which is preliminary data.</text>
</comment>
<dbReference type="GO" id="GO:0046503">
    <property type="term" value="P:glycerolipid catabolic process"/>
    <property type="evidence" value="ECO:0007669"/>
    <property type="project" value="TreeGrafter"/>
</dbReference>
<dbReference type="Pfam" id="PF00561">
    <property type="entry name" value="Abhydrolase_1"/>
    <property type="match status" value="1"/>
</dbReference>
<protein>
    <submittedName>
        <fullName evidence="3">Pimeloyl-ACP methyl ester carboxylesterase</fullName>
    </submittedName>
</protein>
<evidence type="ECO:0000313" key="4">
    <source>
        <dbReference type="Proteomes" id="UP000523007"/>
    </source>
</evidence>
<evidence type="ECO:0000259" key="2">
    <source>
        <dbReference type="Pfam" id="PF00561"/>
    </source>
</evidence>